<comment type="similarity">
    <text evidence="2 9">Belongs to the G-protein coupled receptor 1 family.</text>
</comment>
<accession>A0A7R8CZ62</accession>
<dbReference type="AlphaFoldDB" id="A0A7R8CZ62"/>
<dbReference type="PROSITE" id="PS50262">
    <property type="entry name" value="G_PROTEIN_RECEP_F1_2"/>
    <property type="match status" value="1"/>
</dbReference>
<organism evidence="11 12">
    <name type="scientific">Lepeophtheirus salmonis</name>
    <name type="common">Salmon louse</name>
    <name type="synonym">Caligus salmonis</name>
    <dbReference type="NCBI Taxonomy" id="72036"/>
    <lineage>
        <taxon>Eukaryota</taxon>
        <taxon>Metazoa</taxon>
        <taxon>Ecdysozoa</taxon>
        <taxon>Arthropoda</taxon>
        <taxon>Crustacea</taxon>
        <taxon>Multicrustacea</taxon>
        <taxon>Hexanauplia</taxon>
        <taxon>Copepoda</taxon>
        <taxon>Siphonostomatoida</taxon>
        <taxon>Caligidae</taxon>
        <taxon>Lepeophtheirus</taxon>
    </lineage>
</organism>
<dbReference type="InterPro" id="IPR017452">
    <property type="entry name" value="GPCR_Rhodpsn_7TM"/>
</dbReference>
<protein>
    <submittedName>
        <fullName evidence="11">HCRTR2</fullName>
    </submittedName>
</protein>
<name>A0A7R8CZ62_LEPSM</name>
<evidence type="ECO:0000256" key="5">
    <source>
        <dbReference type="ARBA" id="ARBA00023040"/>
    </source>
</evidence>
<evidence type="ECO:0000256" key="9">
    <source>
        <dbReference type="RuleBase" id="RU000688"/>
    </source>
</evidence>
<keyword evidence="7 9" id="KW-0675">Receptor</keyword>
<keyword evidence="3 9" id="KW-0812">Transmembrane</keyword>
<comment type="subcellular location">
    <subcellularLocation>
        <location evidence="1">Membrane</location>
        <topology evidence="1">Multi-pass membrane protein</topology>
    </subcellularLocation>
</comment>
<dbReference type="Proteomes" id="UP000675881">
    <property type="component" value="Chromosome 6"/>
</dbReference>
<evidence type="ECO:0000256" key="8">
    <source>
        <dbReference type="ARBA" id="ARBA00023224"/>
    </source>
</evidence>
<evidence type="ECO:0000313" key="12">
    <source>
        <dbReference type="Proteomes" id="UP000675881"/>
    </source>
</evidence>
<dbReference type="PRINTS" id="PR01012">
    <property type="entry name" value="NRPEPTIDEYR"/>
</dbReference>
<proteinExistence type="inferred from homology"/>
<evidence type="ECO:0000256" key="3">
    <source>
        <dbReference type="ARBA" id="ARBA00022692"/>
    </source>
</evidence>
<evidence type="ECO:0000313" key="11">
    <source>
        <dbReference type="EMBL" id="CAF2973966.1"/>
    </source>
</evidence>
<evidence type="ECO:0000256" key="4">
    <source>
        <dbReference type="ARBA" id="ARBA00022989"/>
    </source>
</evidence>
<dbReference type="PANTHER" id="PTHR45695:SF15">
    <property type="entry name" value="OPSIN RH2"/>
    <property type="match status" value="1"/>
</dbReference>
<keyword evidence="12" id="KW-1185">Reference proteome</keyword>
<evidence type="ECO:0000256" key="1">
    <source>
        <dbReference type="ARBA" id="ARBA00004141"/>
    </source>
</evidence>
<evidence type="ECO:0000256" key="6">
    <source>
        <dbReference type="ARBA" id="ARBA00023136"/>
    </source>
</evidence>
<dbReference type="Gene3D" id="1.20.1070.10">
    <property type="entry name" value="Rhodopsin 7-helix transmembrane proteins"/>
    <property type="match status" value="2"/>
</dbReference>
<dbReference type="InterPro" id="IPR000611">
    <property type="entry name" value="NPY_rcpt"/>
</dbReference>
<dbReference type="PROSITE" id="PS00237">
    <property type="entry name" value="G_PROTEIN_RECEP_F1_1"/>
    <property type="match status" value="1"/>
</dbReference>
<dbReference type="Pfam" id="PF00001">
    <property type="entry name" value="7tm_1"/>
    <property type="match status" value="1"/>
</dbReference>
<dbReference type="SUPFAM" id="SSF81321">
    <property type="entry name" value="Family A G protein-coupled receptor-like"/>
    <property type="match status" value="1"/>
</dbReference>
<dbReference type="InterPro" id="IPR000276">
    <property type="entry name" value="GPCR_Rhodpsn"/>
</dbReference>
<keyword evidence="5 9" id="KW-0297">G-protein coupled receptor</keyword>
<feature type="domain" description="G-protein coupled receptors family 1 profile" evidence="10">
    <location>
        <begin position="64"/>
        <end position="198"/>
    </location>
</feature>
<dbReference type="EMBL" id="HG994585">
    <property type="protein sequence ID" value="CAF2973966.1"/>
    <property type="molecule type" value="Genomic_DNA"/>
</dbReference>
<dbReference type="OrthoDB" id="10036964at2759"/>
<dbReference type="GO" id="GO:0004983">
    <property type="term" value="F:neuropeptide Y receptor activity"/>
    <property type="evidence" value="ECO:0007669"/>
    <property type="project" value="InterPro"/>
</dbReference>
<dbReference type="PANTHER" id="PTHR45695">
    <property type="entry name" value="LEUCOKININ RECEPTOR-RELATED"/>
    <property type="match status" value="1"/>
</dbReference>
<reference evidence="11" key="1">
    <citation type="submission" date="2021-02" db="EMBL/GenBank/DDBJ databases">
        <authorList>
            <person name="Bekaert M."/>
        </authorList>
    </citation>
    <scope>NUCLEOTIDE SEQUENCE</scope>
    <source>
        <strain evidence="11">IoA-00</strain>
    </source>
</reference>
<evidence type="ECO:0000256" key="2">
    <source>
        <dbReference type="ARBA" id="ARBA00010663"/>
    </source>
</evidence>
<gene>
    <name evidence="11" type="ORF">LSAA_11810</name>
</gene>
<evidence type="ECO:0000256" key="7">
    <source>
        <dbReference type="ARBA" id="ARBA00023170"/>
    </source>
</evidence>
<keyword evidence="4" id="KW-1133">Transmembrane helix</keyword>
<evidence type="ECO:0000259" key="10">
    <source>
        <dbReference type="PROSITE" id="PS50262"/>
    </source>
</evidence>
<dbReference type="PRINTS" id="PR00237">
    <property type="entry name" value="GPCRRHODOPSN"/>
</dbReference>
<keyword evidence="6" id="KW-0472">Membrane</keyword>
<sequence>MVNETYFEEWPRLQDGRLNCSICENKLCLGEEDYDVYQSYISVDKFETVLICLIALVFICGIIGNALVFIAVTTTKSMQSVTNIFIVNLAMADMLVMIFCVPPTVIWDVTNTWIFGSLMCRIVLYIQDISVSVSVLTLTFIAYDRYYAICRPLQFSSRKTKAAVVIAAIWTISAIIGIPNAISLEAVTPFDDEEQFPCLARDEIFFDLSSCKPKWGENVDFTITLLKAVFVIIFTINSFPVHCLPIAQYILRKQNPTVYERINWFIIQAGIFTHCMFYLNSAINPIIYYFMSAQFKAQYRRILSCRCTGDSSSPIGHSNRTYLNNGNAVLRHVTGGDYNIRRPRTSVQGHGSVHDKNRLGVGLHN</sequence>
<keyword evidence="8 9" id="KW-0807">Transducer</keyword>
<dbReference type="GO" id="GO:0005886">
    <property type="term" value="C:plasma membrane"/>
    <property type="evidence" value="ECO:0007669"/>
    <property type="project" value="TreeGrafter"/>
</dbReference>